<gene>
    <name evidence="2" type="ORF">AB1Y20_012956</name>
</gene>
<proteinExistence type="predicted"/>
<evidence type="ECO:0000256" key="1">
    <source>
        <dbReference type="SAM" id="Phobius"/>
    </source>
</evidence>
<accession>A0AB34IJB0</accession>
<feature type="transmembrane region" description="Helical" evidence="1">
    <location>
        <begin position="107"/>
        <end position="124"/>
    </location>
</feature>
<organism evidence="2 3">
    <name type="scientific">Prymnesium parvum</name>
    <name type="common">Toxic golden alga</name>
    <dbReference type="NCBI Taxonomy" id="97485"/>
    <lineage>
        <taxon>Eukaryota</taxon>
        <taxon>Haptista</taxon>
        <taxon>Haptophyta</taxon>
        <taxon>Prymnesiophyceae</taxon>
        <taxon>Prymnesiales</taxon>
        <taxon>Prymnesiaceae</taxon>
        <taxon>Prymnesium</taxon>
    </lineage>
</organism>
<keyword evidence="1" id="KW-1133">Transmembrane helix</keyword>
<reference evidence="2 3" key="1">
    <citation type="journal article" date="2024" name="Science">
        <title>Giant polyketide synthase enzymes in the biosynthesis of giant marine polyether toxins.</title>
        <authorList>
            <person name="Fallon T.R."/>
            <person name="Shende V.V."/>
            <person name="Wierzbicki I.H."/>
            <person name="Pendleton A.L."/>
            <person name="Watervoot N.F."/>
            <person name="Auber R.P."/>
            <person name="Gonzalez D.J."/>
            <person name="Wisecaver J.H."/>
            <person name="Moore B.S."/>
        </authorList>
    </citation>
    <scope>NUCLEOTIDE SEQUENCE [LARGE SCALE GENOMIC DNA]</scope>
    <source>
        <strain evidence="2 3">12B1</strain>
    </source>
</reference>
<feature type="transmembrane region" description="Helical" evidence="1">
    <location>
        <begin position="74"/>
        <end position="95"/>
    </location>
</feature>
<comment type="caution">
    <text evidence="2">The sequence shown here is derived from an EMBL/GenBank/DDBJ whole genome shotgun (WGS) entry which is preliminary data.</text>
</comment>
<dbReference type="AlphaFoldDB" id="A0AB34IJB0"/>
<evidence type="ECO:0000313" key="2">
    <source>
        <dbReference type="EMBL" id="KAL1500289.1"/>
    </source>
</evidence>
<feature type="transmembrane region" description="Helical" evidence="1">
    <location>
        <begin position="36"/>
        <end position="54"/>
    </location>
</feature>
<dbReference type="EMBL" id="JBGBPQ010000023">
    <property type="protein sequence ID" value="KAL1500289.1"/>
    <property type="molecule type" value="Genomic_DNA"/>
</dbReference>
<dbReference type="Proteomes" id="UP001515480">
    <property type="component" value="Unassembled WGS sequence"/>
</dbReference>
<keyword evidence="3" id="KW-1185">Reference proteome</keyword>
<protein>
    <recommendedName>
        <fullName evidence="4">TLC domain-containing protein</fullName>
    </recommendedName>
</protein>
<keyword evidence="1" id="KW-0812">Transmembrane</keyword>
<sequence>MSSCSPSPTQKALIKPLPPTAHLPPNLTFEDKVNQWRGASTLLITAASMALVLSKPKGLLFWKHPSETFAPTGPVGFALALTFGAYLLLDLVVIIAFRSKFRRSMNAVYLHHVAVGLGVAGYLYPSPPRAFFVYVWGEALTACRLLQPSQRWYARHFVFFFRRVTWIYLIVRDTYSMRLLHDKWGLPVAAMAPLLCILLLYLDHSWWQEHVMMWQKATLAATSPSSTCSTVGYLNSRTGVPAHKALRHSWSCISSALRPAS</sequence>
<evidence type="ECO:0008006" key="4">
    <source>
        <dbReference type="Google" id="ProtNLM"/>
    </source>
</evidence>
<evidence type="ECO:0000313" key="3">
    <source>
        <dbReference type="Proteomes" id="UP001515480"/>
    </source>
</evidence>
<keyword evidence="1" id="KW-0472">Membrane</keyword>
<name>A0AB34IJB0_PRYPA</name>
<feature type="transmembrane region" description="Helical" evidence="1">
    <location>
        <begin position="183"/>
        <end position="202"/>
    </location>
</feature>